<dbReference type="InterPro" id="IPR029058">
    <property type="entry name" value="AB_hydrolase_fold"/>
</dbReference>
<dbReference type="InterPro" id="IPR041266">
    <property type="entry name" value="EDS1_EP"/>
</dbReference>
<evidence type="ECO:0000259" key="7">
    <source>
        <dbReference type="Pfam" id="PF01764"/>
    </source>
</evidence>
<evidence type="ECO:0000256" key="3">
    <source>
        <dbReference type="ARBA" id="ARBA00022490"/>
    </source>
</evidence>
<dbReference type="Pfam" id="PF18117">
    <property type="entry name" value="EDS1_EP"/>
    <property type="match status" value="1"/>
</dbReference>
<gene>
    <name evidence="9" type="ORF">DCAR_0415224</name>
</gene>
<accession>A0A165A8X0</accession>
<dbReference type="GO" id="GO:0005634">
    <property type="term" value="C:nucleus"/>
    <property type="evidence" value="ECO:0007669"/>
    <property type="project" value="UniProtKB-SubCell"/>
</dbReference>
<dbReference type="PANTHER" id="PTHR47090:SF2">
    <property type="entry name" value="PROTEIN EDS1-RELATED"/>
    <property type="match status" value="1"/>
</dbReference>
<dbReference type="AlphaFoldDB" id="A0A165A8X0"/>
<dbReference type="EMBL" id="CP093346">
    <property type="protein sequence ID" value="WOG95895.1"/>
    <property type="molecule type" value="Genomic_DNA"/>
</dbReference>
<dbReference type="Gramene" id="KZM97117">
    <property type="protein sequence ID" value="KZM97117"/>
    <property type="gene ID" value="DCAR_015521"/>
</dbReference>
<dbReference type="Gene3D" id="3.40.50.1820">
    <property type="entry name" value="alpha/beta hydrolase"/>
    <property type="match status" value="1"/>
</dbReference>
<name>A0A165A8X0_DAUCS</name>
<evidence type="ECO:0000313" key="9">
    <source>
        <dbReference type="EMBL" id="WOG95895.1"/>
    </source>
</evidence>
<keyword evidence="4" id="KW-0378">Hydrolase</keyword>
<dbReference type="SUPFAM" id="SSF53474">
    <property type="entry name" value="alpha/beta-Hydrolases"/>
    <property type="match status" value="1"/>
</dbReference>
<dbReference type="Proteomes" id="UP000077755">
    <property type="component" value="Chromosome 4"/>
</dbReference>
<keyword evidence="5" id="KW-0611">Plant defense</keyword>
<comment type="subcellular location">
    <subcellularLocation>
        <location evidence="2">Cytoplasm</location>
    </subcellularLocation>
    <subcellularLocation>
        <location evidence="1">Nucleus</location>
    </subcellularLocation>
</comment>
<evidence type="ECO:0000256" key="6">
    <source>
        <dbReference type="ARBA" id="ARBA00023242"/>
    </source>
</evidence>
<keyword evidence="3" id="KW-0963">Cytoplasm</keyword>
<evidence type="ECO:0000256" key="4">
    <source>
        <dbReference type="ARBA" id="ARBA00022801"/>
    </source>
</evidence>
<dbReference type="GO" id="GO:0016787">
    <property type="term" value="F:hydrolase activity"/>
    <property type="evidence" value="ECO:0007669"/>
    <property type="project" value="UniProtKB-KW"/>
</dbReference>
<evidence type="ECO:0000259" key="8">
    <source>
        <dbReference type="Pfam" id="PF18117"/>
    </source>
</evidence>
<feature type="domain" description="Fungal lipase-type" evidence="7">
    <location>
        <begin position="85"/>
        <end position="194"/>
    </location>
</feature>
<proteinExistence type="predicted"/>
<feature type="domain" description="EDS1 EP" evidence="8">
    <location>
        <begin position="396"/>
        <end position="591"/>
    </location>
</feature>
<keyword evidence="6" id="KW-0539">Nucleus</keyword>
<evidence type="ECO:0000313" key="10">
    <source>
        <dbReference type="Proteomes" id="UP000077755"/>
    </source>
</evidence>
<dbReference type="OMA" id="GEYREMW"/>
<dbReference type="ESTHER" id="daucs-a0a165a8x0">
    <property type="family name" value="Plant_lipase_EDS1-like"/>
</dbReference>
<evidence type="ECO:0000256" key="5">
    <source>
        <dbReference type="ARBA" id="ARBA00022821"/>
    </source>
</evidence>
<protein>
    <submittedName>
        <fullName evidence="9">Uncharacterized protein</fullName>
    </submittedName>
</protein>
<sequence length="597" mass="68286">MSFGVSEEVIKKACELSMKAHECCDESSNYLYEECQLDSTAVAVFSFAGAWSVTDLFAENCSSYGETKIDLALFPSLKSIGSQEAALVNEAFLCRFKVVFGNSSLSVKVDGAVKEQKQVVFAGHGLGGPMANFATLWFLEKYTRIGCIATPRCVTFGSPLVGNRILPHAVRRENWSQYFIHFVIRHDIVPCIMFAPYLSVEKELQKVLDFLNPRSVLYKNSSVFLSSEASSFVEKVLTNLSSVASYDACNLAGCKNLLVDNFSSFMELSPYRPFGTYIFCSNNGRMVVVRNSDAVLQLLFHSSQLQSRDECAMFAGQVLEMSLGYKDIFQESVEEERVIYLDSASVEFMKTEKMTLDDLGLSLKAKVCLLTAVEFEEQKLICEKNIDKEEIIEKLNWLEDYRSNCEHRKKCCYDAFRIKADEDDFHAGVVSLQLGGMWNDILEMLKMNQLPDKFEGNKEWIELGTMYRRLAEPIAIGSYYARGLNDDSGPFMIKGRSNVFKFTQRWLDHKEQFPVEIISESCFWAEVEELIILEKKKTYDGLKERIISLERQVLHWHEARVLESGVFFENSTFTKWWYTLPEQHKSESCIRELFSQY</sequence>
<organism evidence="9 10">
    <name type="scientific">Daucus carota subsp. sativus</name>
    <name type="common">Carrot</name>
    <dbReference type="NCBI Taxonomy" id="79200"/>
    <lineage>
        <taxon>Eukaryota</taxon>
        <taxon>Viridiplantae</taxon>
        <taxon>Streptophyta</taxon>
        <taxon>Embryophyta</taxon>
        <taxon>Tracheophyta</taxon>
        <taxon>Spermatophyta</taxon>
        <taxon>Magnoliopsida</taxon>
        <taxon>eudicotyledons</taxon>
        <taxon>Gunneridae</taxon>
        <taxon>Pentapetalae</taxon>
        <taxon>asterids</taxon>
        <taxon>campanulids</taxon>
        <taxon>Apiales</taxon>
        <taxon>Apiaceae</taxon>
        <taxon>Apioideae</taxon>
        <taxon>Scandiceae</taxon>
        <taxon>Daucinae</taxon>
        <taxon>Daucus</taxon>
        <taxon>Daucus sect. Daucus</taxon>
    </lineage>
</organism>
<dbReference type="OrthoDB" id="426718at2759"/>
<evidence type="ECO:0000256" key="2">
    <source>
        <dbReference type="ARBA" id="ARBA00004496"/>
    </source>
</evidence>
<dbReference type="Pfam" id="PF01764">
    <property type="entry name" value="Lipase_3"/>
    <property type="match status" value="1"/>
</dbReference>
<dbReference type="InterPro" id="IPR002921">
    <property type="entry name" value="Fungal_lipase-type"/>
</dbReference>
<keyword evidence="10" id="KW-1185">Reference proteome</keyword>
<dbReference type="InterPro" id="IPR044214">
    <property type="entry name" value="EDS1-like"/>
</dbReference>
<dbReference type="GO" id="GO:0005737">
    <property type="term" value="C:cytoplasm"/>
    <property type="evidence" value="ECO:0007669"/>
    <property type="project" value="UniProtKB-SubCell"/>
</dbReference>
<evidence type="ECO:0000256" key="1">
    <source>
        <dbReference type="ARBA" id="ARBA00004123"/>
    </source>
</evidence>
<reference evidence="9" key="1">
    <citation type="journal article" date="2016" name="Nat. Genet.">
        <title>A high-quality carrot genome assembly provides new insights into carotenoid accumulation and asterid genome evolution.</title>
        <authorList>
            <person name="Iorizzo M."/>
            <person name="Ellison S."/>
            <person name="Senalik D."/>
            <person name="Zeng P."/>
            <person name="Satapoomin P."/>
            <person name="Huang J."/>
            <person name="Bowman M."/>
            <person name="Iovene M."/>
            <person name="Sanseverino W."/>
            <person name="Cavagnaro P."/>
            <person name="Yildiz M."/>
            <person name="Macko-Podgorni A."/>
            <person name="Moranska E."/>
            <person name="Grzebelus E."/>
            <person name="Grzebelus D."/>
            <person name="Ashrafi H."/>
            <person name="Zheng Z."/>
            <person name="Cheng S."/>
            <person name="Spooner D."/>
            <person name="Van Deynze A."/>
            <person name="Simon P."/>
        </authorList>
    </citation>
    <scope>NUCLEOTIDE SEQUENCE</scope>
    <source>
        <tissue evidence="9">Leaf</tissue>
    </source>
</reference>
<dbReference type="PANTHER" id="PTHR47090">
    <property type="entry name" value="PROTEIN EDS1-RELATED"/>
    <property type="match status" value="1"/>
</dbReference>
<reference evidence="9" key="2">
    <citation type="submission" date="2022-03" db="EMBL/GenBank/DDBJ databases">
        <title>Draft title - Genomic analysis of global carrot germplasm unveils the trajectory of domestication and the origin of high carotenoid orange carrot.</title>
        <authorList>
            <person name="Iorizzo M."/>
            <person name="Ellison S."/>
            <person name="Senalik D."/>
            <person name="Macko-Podgorni A."/>
            <person name="Grzebelus D."/>
            <person name="Bostan H."/>
            <person name="Rolling W."/>
            <person name="Curaba J."/>
            <person name="Simon P."/>
        </authorList>
    </citation>
    <scope>NUCLEOTIDE SEQUENCE</scope>
    <source>
        <tissue evidence="9">Leaf</tissue>
    </source>
</reference>
<dbReference type="GO" id="GO:0006629">
    <property type="term" value="P:lipid metabolic process"/>
    <property type="evidence" value="ECO:0007669"/>
    <property type="project" value="InterPro"/>
</dbReference>
<dbReference type="GO" id="GO:0006952">
    <property type="term" value="P:defense response"/>
    <property type="evidence" value="ECO:0007669"/>
    <property type="project" value="UniProtKB-KW"/>
</dbReference>